<proteinExistence type="predicted"/>
<evidence type="ECO:0000313" key="10">
    <source>
        <dbReference type="EMBL" id="SPD07758.1"/>
    </source>
</evidence>
<evidence type="ECO:0000256" key="2">
    <source>
        <dbReference type="ARBA" id="ARBA00022695"/>
    </source>
</evidence>
<dbReference type="Pfam" id="PF17919">
    <property type="entry name" value="RT_RNaseH_2"/>
    <property type="match status" value="1"/>
</dbReference>
<dbReference type="SUPFAM" id="SSF56672">
    <property type="entry name" value="DNA/RNA polymerases"/>
    <property type="match status" value="1"/>
</dbReference>
<gene>
    <name evidence="10" type="ORF">FSB_LOCUS35640</name>
</gene>
<keyword evidence="5" id="KW-0233">DNA recombination</keyword>
<dbReference type="CDD" id="cd09279">
    <property type="entry name" value="RNase_HI_like"/>
    <property type="match status" value="1"/>
</dbReference>
<evidence type="ECO:0000259" key="8">
    <source>
        <dbReference type="PROSITE" id="PS50879"/>
    </source>
</evidence>
<evidence type="ECO:0000259" key="9">
    <source>
        <dbReference type="PROSITE" id="PS50994"/>
    </source>
</evidence>
<dbReference type="GO" id="GO:0015074">
    <property type="term" value="P:DNA integration"/>
    <property type="evidence" value="ECO:0007669"/>
    <property type="project" value="InterPro"/>
</dbReference>
<dbReference type="InterPro" id="IPR041577">
    <property type="entry name" value="RT_RNaseH_2"/>
</dbReference>
<dbReference type="EMBL" id="OIVN01002957">
    <property type="protein sequence ID" value="SPD07758.1"/>
    <property type="molecule type" value="Genomic_DNA"/>
</dbReference>
<dbReference type="Gene3D" id="3.30.70.270">
    <property type="match status" value="2"/>
</dbReference>
<dbReference type="GO" id="GO:0016779">
    <property type="term" value="F:nucleotidyltransferase activity"/>
    <property type="evidence" value="ECO:0007669"/>
    <property type="project" value="UniProtKB-KW"/>
</dbReference>
<dbReference type="Gene3D" id="3.10.10.10">
    <property type="entry name" value="HIV Type 1 Reverse Transcriptase, subunit A, domain 1"/>
    <property type="match status" value="1"/>
</dbReference>
<evidence type="ECO:0000256" key="1">
    <source>
        <dbReference type="ARBA" id="ARBA00022679"/>
    </source>
</evidence>
<feature type="domain" description="RNase H type-1" evidence="8">
    <location>
        <begin position="1075"/>
        <end position="1204"/>
    </location>
</feature>
<dbReference type="InterPro" id="IPR050951">
    <property type="entry name" value="Retrovirus_Pol_polyprotein"/>
</dbReference>
<dbReference type="PANTHER" id="PTHR37984">
    <property type="entry name" value="PROTEIN CBG26694"/>
    <property type="match status" value="1"/>
</dbReference>
<dbReference type="Pfam" id="PF00078">
    <property type="entry name" value="RVT_1"/>
    <property type="match status" value="1"/>
</dbReference>
<dbReference type="InterPro" id="IPR002156">
    <property type="entry name" value="RNaseH_domain"/>
</dbReference>
<evidence type="ECO:0000256" key="3">
    <source>
        <dbReference type="ARBA" id="ARBA00022722"/>
    </source>
</evidence>
<dbReference type="GO" id="GO:0004523">
    <property type="term" value="F:RNA-DNA hybrid ribonuclease activity"/>
    <property type="evidence" value="ECO:0007669"/>
    <property type="project" value="InterPro"/>
</dbReference>
<dbReference type="Pfam" id="PF17921">
    <property type="entry name" value="Integrase_H2C2"/>
    <property type="match status" value="1"/>
</dbReference>
<evidence type="ECO:0000256" key="6">
    <source>
        <dbReference type="ARBA" id="ARBA00023268"/>
    </source>
</evidence>
<keyword evidence="4" id="KW-0255">Endonuclease</keyword>
<keyword evidence="2" id="KW-0548">Nucleotidyltransferase</keyword>
<name>A0A2N9H7B4_FAGSY</name>
<dbReference type="InterPro" id="IPR041588">
    <property type="entry name" value="Integrase_H2C2"/>
</dbReference>
<dbReference type="InterPro" id="IPR021109">
    <property type="entry name" value="Peptidase_aspartic_dom_sf"/>
</dbReference>
<dbReference type="InterPro" id="IPR005162">
    <property type="entry name" value="Retrotrans_gag_dom"/>
</dbReference>
<accession>A0A2N9H7B4</accession>
<dbReference type="GO" id="GO:0003676">
    <property type="term" value="F:nucleic acid binding"/>
    <property type="evidence" value="ECO:0007669"/>
    <property type="project" value="InterPro"/>
</dbReference>
<dbReference type="InterPro" id="IPR036397">
    <property type="entry name" value="RNaseH_sf"/>
</dbReference>
<organism evidence="10">
    <name type="scientific">Fagus sylvatica</name>
    <name type="common">Beechnut</name>
    <dbReference type="NCBI Taxonomy" id="28930"/>
    <lineage>
        <taxon>Eukaryota</taxon>
        <taxon>Viridiplantae</taxon>
        <taxon>Streptophyta</taxon>
        <taxon>Embryophyta</taxon>
        <taxon>Tracheophyta</taxon>
        <taxon>Spermatophyta</taxon>
        <taxon>Magnoliopsida</taxon>
        <taxon>eudicotyledons</taxon>
        <taxon>Gunneridae</taxon>
        <taxon>Pentapetalae</taxon>
        <taxon>rosids</taxon>
        <taxon>fabids</taxon>
        <taxon>Fagales</taxon>
        <taxon>Fagaceae</taxon>
        <taxon>Fagus</taxon>
    </lineage>
</organism>
<feature type="region of interest" description="Disordered" evidence="7">
    <location>
        <begin position="1"/>
        <end position="94"/>
    </location>
</feature>
<reference evidence="10" key="1">
    <citation type="submission" date="2018-02" db="EMBL/GenBank/DDBJ databases">
        <authorList>
            <person name="Cohen D.B."/>
            <person name="Kent A.D."/>
        </authorList>
    </citation>
    <scope>NUCLEOTIDE SEQUENCE</scope>
</reference>
<dbReference type="Gene3D" id="1.10.340.70">
    <property type="match status" value="1"/>
</dbReference>
<dbReference type="Gene3D" id="3.30.420.10">
    <property type="entry name" value="Ribonuclease H-like superfamily/Ribonuclease H"/>
    <property type="match status" value="2"/>
</dbReference>
<dbReference type="Pfam" id="PF03732">
    <property type="entry name" value="Retrotrans_gag"/>
    <property type="match status" value="1"/>
</dbReference>
<keyword evidence="3" id="KW-0540">Nuclease</keyword>
<evidence type="ECO:0000256" key="4">
    <source>
        <dbReference type="ARBA" id="ARBA00022759"/>
    </source>
</evidence>
<keyword evidence="4" id="KW-0378">Hydrolase</keyword>
<dbReference type="InterPro" id="IPR043502">
    <property type="entry name" value="DNA/RNA_pol_sf"/>
</dbReference>
<dbReference type="InterPro" id="IPR043128">
    <property type="entry name" value="Rev_trsase/Diguanyl_cyclase"/>
</dbReference>
<feature type="domain" description="Integrase catalytic" evidence="9">
    <location>
        <begin position="1320"/>
        <end position="1502"/>
    </location>
</feature>
<sequence>MARFGPAFPPPSSDQSQAPPRFEQSSSGSSYRPSEHTPSSTSTFPSRYTNPSQHLDSQRSVRNNPTAPSSSGSRTQDSQSIIAGLHRTKKRGNRGERGVVWKALDQISSSPFSEEIERAKLPPRYTAPGFEVYNGRTDPVAHIGHCHQRMALSRRNDALMCRLFPSSLGEVALRWFNQIDRGTIASWDQMVEAFVGRFITNSRRPKGMDALMTMKLGHNESIKNYAVRYSETYNDIEGCGEDVAVPTFKLGLPIDSDKGNNNTVQTEAPVRSPNIKPYAQTNKIPRVTTVPSNFVAPSFKAHIRVFKEPIYRILEKIKAEPFFTWPPKLPGDPAARNQRPMCSYHRERGHLTENCYKFKSHLEQLVSDGHLSEYVNPNLTKQEKMRQSDDRLGSSGTAPTGVIHVILSPLCTSISPASYRSDLRKAFHLRQSYGISDSTHLVPRFCSEVHVSSDNGTISFSDSDLHDVQLPHNDPLVITLRIGNYDVKRVLVDQGSFAEVMYQELYEKLRLGKSDISEFGSPVFGFSGESTIPLGKTTLPVLTGPINLQTKFIVIQAPSPYNAIMGRSWLHRMKAVPSTLHQKLRFPTKDGVMEINGDQVAAKQCVLAVAKKDTSGKVGVSLSLPDRDELIILLREFRDIFVWSVYEAPGVSPDLACHSLAIPSDAKPVQQRRRKLAPERSEIVMEEVRRLLAAEVIRPVLYPTWLSNTVVVQKKNGKWRVCEDFTDLNKVCPKYHFPLPRIDQLVDSVAGHDWMSFLDAFQGYHQIPMTPSDQEKTAFITPRWAYCYKVMSFGLKNAGATYQRMMTTMFGRQIGKTVEVYIDDMLVKSVRKEDHLAHLREVFEILRRDELRLNASKCLFGVHSGKFLGPIISNRGIEANPDQISALINLEEPENTKQVQRLTGMIAALGRFISRSADKCRPFFRLLGKKRKFLWDEDCSVAFQGIKAYLSSPPCLSIPSPGEPLYLYLAVLEHAVSAVLVRETPKYQRPIFFISKTMTEAESRYLPLEKAALALVRAVKKLPQYFQATTITVLTDLPHKALLQCSDFSERISRWGGKDSELGPTNSLGLETNSFPTEWKLFVDGASNAMGSGVGAVLISPEGLIMEQAVRLNFLASNNESEYEALLIGLKCARRLGADRLRVFCDSQLVVNQISRVYQARDERMVSYLRAVKISLSKFEFTQVEQIGREHNSHADILAKLATAMETDMQRTVTVEVLNSSSSQDFDSDILSITSPVASWMDPLIAYLHNNQLPEDQKEVDIVKRKAPGYWLSKEGSLYKRSFSGPYLLCVHPDLVNNLLYEIHEGICGRHTGGRSLAHRAMSQGYWWPYMQSDSVRYVKACDKCQRFAPKIHQLARELNPLSNYFTKWVEAEPLAHIRDTDAKRFLWKNVVTRFGIPWAVISDNGTQFEGKVFKGFCSDLGIRNFFSSPGYPQANGQAEVSNKVILDGIKKRLEEAKEVGLPIIRTTEFDAEQNENNLRKDLNLIEERRDIAAIRLTSYQR</sequence>
<dbReference type="PANTHER" id="PTHR37984:SF5">
    <property type="entry name" value="PROTEIN NYNRIN-LIKE"/>
    <property type="match status" value="1"/>
</dbReference>
<dbReference type="PROSITE" id="PS50879">
    <property type="entry name" value="RNASE_H_1"/>
    <property type="match status" value="1"/>
</dbReference>
<feature type="compositionally biased region" description="Polar residues" evidence="7">
    <location>
        <begin position="23"/>
        <end position="68"/>
    </location>
</feature>
<dbReference type="InterPro" id="IPR012337">
    <property type="entry name" value="RNaseH-like_sf"/>
</dbReference>
<dbReference type="GO" id="GO:0006310">
    <property type="term" value="P:DNA recombination"/>
    <property type="evidence" value="ECO:0007669"/>
    <property type="project" value="UniProtKB-KW"/>
</dbReference>
<protein>
    <submittedName>
        <fullName evidence="10">Uncharacterized protein</fullName>
    </submittedName>
</protein>
<dbReference type="Gene3D" id="2.40.70.10">
    <property type="entry name" value="Acid Proteases"/>
    <property type="match status" value="1"/>
</dbReference>
<keyword evidence="1" id="KW-0808">Transferase</keyword>
<evidence type="ECO:0000256" key="7">
    <source>
        <dbReference type="SAM" id="MobiDB-lite"/>
    </source>
</evidence>
<dbReference type="SUPFAM" id="SSF53098">
    <property type="entry name" value="Ribonuclease H-like"/>
    <property type="match status" value="2"/>
</dbReference>
<feature type="compositionally biased region" description="Low complexity" evidence="7">
    <location>
        <begin position="69"/>
        <end position="80"/>
    </location>
</feature>
<keyword evidence="6" id="KW-0511">Multifunctional enzyme</keyword>
<dbReference type="PROSITE" id="PS50994">
    <property type="entry name" value="INTEGRASE"/>
    <property type="match status" value="1"/>
</dbReference>
<dbReference type="CDD" id="cd00303">
    <property type="entry name" value="retropepsin_like"/>
    <property type="match status" value="1"/>
</dbReference>
<dbReference type="InterPro" id="IPR001584">
    <property type="entry name" value="Integrase_cat-core"/>
</dbReference>
<dbReference type="Pfam" id="PF13456">
    <property type="entry name" value="RVT_3"/>
    <property type="match status" value="1"/>
</dbReference>
<dbReference type="CDD" id="cd01647">
    <property type="entry name" value="RT_LTR"/>
    <property type="match status" value="1"/>
</dbReference>
<dbReference type="InterPro" id="IPR000477">
    <property type="entry name" value="RT_dom"/>
</dbReference>
<evidence type="ECO:0000256" key="5">
    <source>
        <dbReference type="ARBA" id="ARBA00023172"/>
    </source>
</evidence>